<reference evidence="1 2" key="1">
    <citation type="submission" date="2021-06" db="EMBL/GenBank/DDBJ databases">
        <title>Caerostris extrusa draft genome.</title>
        <authorList>
            <person name="Kono N."/>
            <person name="Arakawa K."/>
        </authorList>
    </citation>
    <scope>NUCLEOTIDE SEQUENCE [LARGE SCALE GENOMIC DNA]</scope>
</reference>
<organism evidence="1 2">
    <name type="scientific">Caerostris extrusa</name>
    <name type="common">Bark spider</name>
    <name type="synonym">Caerostris bankana</name>
    <dbReference type="NCBI Taxonomy" id="172846"/>
    <lineage>
        <taxon>Eukaryota</taxon>
        <taxon>Metazoa</taxon>
        <taxon>Ecdysozoa</taxon>
        <taxon>Arthropoda</taxon>
        <taxon>Chelicerata</taxon>
        <taxon>Arachnida</taxon>
        <taxon>Araneae</taxon>
        <taxon>Araneomorphae</taxon>
        <taxon>Entelegynae</taxon>
        <taxon>Araneoidea</taxon>
        <taxon>Araneidae</taxon>
        <taxon>Caerostris</taxon>
    </lineage>
</organism>
<sequence length="119" mass="13720">MIFSLDRSTNTKCEVFDRKENYLNLIPQPDTLSGWCIENTETVNLEKTAARTFSFTQQALLSVLKCRDVALTHTSKFNYLGVAFNNKLNWKSHIESISSHFLKRVTISKRLSGSLWRCD</sequence>
<evidence type="ECO:0000313" key="1">
    <source>
        <dbReference type="EMBL" id="GIY80942.1"/>
    </source>
</evidence>
<evidence type="ECO:0000313" key="2">
    <source>
        <dbReference type="Proteomes" id="UP001054945"/>
    </source>
</evidence>
<dbReference type="EMBL" id="BPLR01016063">
    <property type="protein sequence ID" value="GIY80942.1"/>
    <property type="molecule type" value="Genomic_DNA"/>
</dbReference>
<proteinExistence type="predicted"/>
<dbReference type="AlphaFoldDB" id="A0AAV4WE71"/>
<protein>
    <submittedName>
        <fullName evidence="1">Uncharacterized protein</fullName>
    </submittedName>
</protein>
<dbReference type="Proteomes" id="UP001054945">
    <property type="component" value="Unassembled WGS sequence"/>
</dbReference>
<comment type="caution">
    <text evidence="1">The sequence shown here is derived from an EMBL/GenBank/DDBJ whole genome shotgun (WGS) entry which is preliminary data.</text>
</comment>
<keyword evidence="2" id="KW-1185">Reference proteome</keyword>
<gene>
    <name evidence="1" type="ORF">CEXT_307631</name>
</gene>
<name>A0AAV4WE71_CAEEX</name>
<accession>A0AAV4WE71</accession>